<sequence length="209" mass="23693">MEKPSIADLLPRKNPVQLRSRERYNRILIAARQVLAENGAFHFTIDAVADQANISTGSIYQYFPNSAALTLALQQQEWLRVNRTTESFLGDETLPALVRLRGLIVTLFRDESELPYRLALHDSEPLYRHSLHLIAFTAFQEDRMTRLLRSLLPKENYAELSPVGSAIWRAIDCSSVDVAKTSKSGLEIDRAADALSDVIEFHIHYRASI</sequence>
<dbReference type="SUPFAM" id="SSF46689">
    <property type="entry name" value="Homeodomain-like"/>
    <property type="match status" value="1"/>
</dbReference>
<comment type="caution">
    <text evidence="4">The sequence shown here is derived from an EMBL/GenBank/DDBJ whole genome shotgun (WGS) entry which is preliminary data.</text>
</comment>
<evidence type="ECO:0000256" key="2">
    <source>
        <dbReference type="PROSITE-ProRule" id="PRU00335"/>
    </source>
</evidence>
<organism evidence="4 5">
    <name type="scientific">Mesorhizobium liriopis</name>
    <dbReference type="NCBI Taxonomy" id="2953882"/>
    <lineage>
        <taxon>Bacteria</taxon>
        <taxon>Pseudomonadati</taxon>
        <taxon>Pseudomonadota</taxon>
        <taxon>Alphaproteobacteria</taxon>
        <taxon>Hyphomicrobiales</taxon>
        <taxon>Phyllobacteriaceae</taxon>
        <taxon>Mesorhizobium</taxon>
    </lineage>
</organism>
<name>A0ABT1C5P6_9HYPH</name>
<dbReference type="PANTHER" id="PTHR30055:SF201">
    <property type="entry name" value="TRANSCRIPTIONAL REGULATORY PROTEIN"/>
    <property type="match status" value="1"/>
</dbReference>
<feature type="domain" description="HTH tetR-type" evidence="3">
    <location>
        <begin position="21"/>
        <end position="81"/>
    </location>
</feature>
<dbReference type="RefSeq" id="WP_252818535.1">
    <property type="nucleotide sequence ID" value="NZ_JAMXQS010000005.1"/>
</dbReference>
<keyword evidence="1 2" id="KW-0238">DNA-binding</keyword>
<reference evidence="4 5" key="1">
    <citation type="submission" date="2022-06" db="EMBL/GenBank/DDBJ databases">
        <title>Mesorhizobium sp. strain RP14 Genome sequencing and assembly.</title>
        <authorList>
            <person name="Kim I."/>
        </authorList>
    </citation>
    <scope>NUCLEOTIDE SEQUENCE [LARGE SCALE GENOMIC DNA]</scope>
    <source>
        <strain evidence="5">RP14(2022)</strain>
    </source>
</reference>
<gene>
    <name evidence="4" type="ORF">NGM99_10105</name>
</gene>
<proteinExistence type="predicted"/>
<keyword evidence="5" id="KW-1185">Reference proteome</keyword>
<dbReference type="InterPro" id="IPR001647">
    <property type="entry name" value="HTH_TetR"/>
</dbReference>
<evidence type="ECO:0000313" key="5">
    <source>
        <dbReference type="Proteomes" id="UP001205906"/>
    </source>
</evidence>
<dbReference type="PROSITE" id="PS50977">
    <property type="entry name" value="HTH_TETR_2"/>
    <property type="match status" value="1"/>
</dbReference>
<dbReference type="Gene3D" id="1.10.357.10">
    <property type="entry name" value="Tetracycline Repressor, domain 2"/>
    <property type="match status" value="1"/>
</dbReference>
<dbReference type="EMBL" id="JAMXQS010000005">
    <property type="protein sequence ID" value="MCO6050144.1"/>
    <property type="molecule type" value="Genomic_DNA"/>
</dbReference>
<dbReference type="Proteomes" id="UP001205906">
    <property type="component" value="Unassembled WGS sequence"/>
</dbReference>
<dbReference type="PRINTS" id="PR00455">
    <property type="entry name" value="HTHTETR"/>
</dbReference>
<dbReference type="InterPro" id="IPR050109">
    <property type="entry name" value="HTH-type_TetR-like_transc_reg"/>
</dbReference>
<dbReference type="PANTHER" id="PTHR30055">
    <property type="entry name" value="HTH-TYPE TRANSCRIPTIONAL REGULATOR RUTR"/>
    <property type="match status" value="1"/>
</dbReference>
<dbReference type="Pfam" id="PF00440">
    <property type="entry name" value="TetR_N"/>
    <property type="match status" value="1"/>
</dbReference>
<feature type="DNA-binding region" description="H-T-H motif" evidence="2">
    <location>
        <begin position="44"/>
        <end position="63"/>
    </location>
</feature>
<evidence type="ECO:0000313" key="4">
    <source>
        <dbReference type="EMBL" id="MCO6050144.1"/>
    </source>
</evidence>
<evidence type="ECO:0000259" key="3">
    <source>
        <dbReference type="PROSITE" id="PS50977"/>
    </source>
</evidence>
<protein>
    <submittedName>
        <fullName evidence="4">TetR/AcrR family transcriptional regulator</fullName>
    </submittedName>
</protein>
<dbReference type="InterPro" id="IPR009057">
    <property type="entry name" value="Homeodomain-like_sf"/>
</dbReference>
<evidence type="ECO:0000256" key="1">
    <source>
        <dbReference type="ARBA" id="ARBA00023125"/>
    </source>
</evidence>
<accession>A0ABT1C5P6</accession>